<dbReference type="EMBL" id="JXUO01000016">
    <property type="protein sequence ID" value="KKZ15383.1"/>
    <property type="molecule type" value="Genomic_DNA"/>
</dbReference>
<evidence type="ECO:0000313" key="2">
    <source>
        <dbReference type="EMBL" id="KKZ15383.1"/>
    </source>
</evidence>
<evidence type="ECO:0000313" key="3">
    <source>
        <dbReference type="Proteomes" id="UP000035054"/>
    </source>
</evidence>
<name>A0A6N3XA68_9SYNE</name>
<evidence type="ECO:0000256" key="1">
    <source>
        <dbReference type="SAM" id="MobiDB-lite"/>
    </source>
</evidence>
<organism evidence="2 3">
    <name type="scientific">Candidatus Synechococcus spongiarum 142</name>
    <dbReference type="NCBI Taxonomy" id="1608213"/>
    <lineage>
        <taxon>Bacteria</taxon>
        <taxon>Bacillati</taxon>
        <taxon>Cyanobacteriota</taxon>
        <taxon>Cyanophyceae</taxon>
        <taxon>Synechococcales</taxon>
        <taxon>Synechococcaceae</taxon>
        <taxon>Synechococcus</taxon>
    </lineage>
</organism>
<dbReference type="Proteomes" id="UP000035054">
    <property type="component" value="Unassembled WGS sequence"/>
</dbReference>
<gene>
    <name evidence="2" type="ORF">TH68_00605</name>
</gene>
<accession>A0A6N3XA68</accession>
<sequence>MPLRFKFILVIVGTVVLAKATALWPVPAAYPEAPTNQPDCTYNGDVKFCVVSLPEDPSAVTDHTVLINWLDGEITSVWFLSDGSTEVGAKVILNHSKRGRIIQVSQLEDGRQRLHVKSETGNQLSFLMPPTINPPLPSPVADPLQP</sequence>
<reference evidence="2 3" key="1">
    <citation type="submission" date="2015-01" db="EMBL/GenBank/DDBJ databases">
        <title>Lifestyle Evolution in Cyanobacterial Symbionts of Sponges.</title>
        <authorList>
            <person name="Burgsdorf I."/>
            <person name="Slaby B.M."/>
            <person name="Handley K.M."/>
            <person name="Haber M."/>
            <person name="Blom J."/>
            <person name="Marshall C.W."/>
            <person name="Gilbert J.A."/>
            <person name="Hentschel U."/>
            <person name="Steindler L."/>
        </authorList>
    </citation>
    <scope>NUCLEOTIDE SEQUENCE [LARGE SCALE GENOMIC DNA]</scope>
    <source>
        <strain evidence="2">142</strain>
    </source>
</reference>
<protein>
    <submittedName>
        <fullName evidence="2">Uncharacterized protein</fullName>
    </submittedName>
</protein>
<dbReference type="AlphaFoldDB" id="A0A6N3XA68"/>
<comment type="caution">
    <text evidence="2">The sequence shown here is derived from an EMBL/GenBank/DDBJ whole genome shotgun (WGS) entry which is preliminary data.</text>
</comment>
<proteinExistence type="predicted"/>
<feature type="compositionally biased region" description="Pro residues" evidence="1">
    <location>
        <begin position="131"/>
        <end position="146"/>
    </location>
</feature>
<feature type="region of interest" description="Disordered" evidence="1">
    <location>
        <begin position="125"/>
        <end position="146"/>
    </location>
</feature>